<organism evidence="2 3">
    <name type="scientific">Gossypium aridum</name>
    <name type="common">American cotton</name>
    <name type="synonym">Erioxylum aridum</name>
    <dbReference type="NCBI Taxonomy" id="34290"/>
    <lineage>
        <taxon>Eukaryota</taxon>
        <taxon>Viridiplantae</taxon>
        <taxon>Streptophyta</taxon>
        <taxon>Embryophyta</taxon>
        <taxon>Tracheophyta</taxon>
        <taxon>Spermatophyta</taxon>
        <taxon>Magnoliopsida</taxon>
        <taxon>eudicotyledons</taxon>
        <taxon>Gunneridae</taxon>
        <taxon>Pentapetalae</taxon>
        <taxon>rosids</taxon>
        <taxon>malvids</taxon>
        <taxon>Malvales</taxon>
        <taxon>Malvaceae</taxon>
        <taxon>Malvoideae</taxon>
        <taxon>Gossypium</taxon>
    </lineage>
</organism>
<evidence type="ECO:0000256" key="1">
    <source>
        <dbReference type="SAM" id="MobiDB-lite"/>
    </source>
</evidence>
<keyword evidence="3" id="KW-1185">Reference proteome</keyword>
<sequence>MQNNPPVVVHPPRDNSLFNNPIVVEYEYDYVETVASGSQNFKVCHDTEPRCRDNERLSGVFQHGTPVSRHRCEKLQGQLDPLQNSDQESRRPYDAIWETKTVRGKEKDEGNDDEEDEEEEEDMEHDSQEDDDDYKVTFQSQRSMQK</sequence>
<gene>
    <name evidence="2" type="ORF">Goari_004228</name>
</gene>
<dbReference type="EMBL" id="JABFAA010000010">
    <property type="protein sequence ID" value="MBA0693885.1"/>
    <property type="molecule type" value="Genomic_DNA"/>
</dbReference>
<name>A0A7J8Y2U3_GOSAI</name>
<accession>A0A7J8Y2U3</accession>
<protein>
    <submittedName>
        <fullName evidence="2">Uncharacterized protein</fullName>
    </submittedName>
</protein>
<dbReference type="AlphaFoldDB" id="A0A7J8Y2U3"/>
<evidence type="ECO:0000313" key="3">
    <source>
        <dbReference type="Proteomes" id="UP000593577"/>
    </source>
</evidence>
<comment type="caution">
    <text evidence="2">The sequence shown here is derived from an EMBL/GenBank/DDBJ whole genome shotgun (WGS) entry which is preliminary data.</text>
</comment>
<feature type="non-terminal residue" evidence="2">
    <location>
        <position position="1"/>
    </location>
</feature>
<reference evidence="2 3" key="1">
    <citation type="journal article" date="2019" name="Genome Biol. Evol.">
        <title>Insights into the evolution of the New World diploid cottons (Gossypium, subgenus Houzingenia) based on genome sequencing.</title>
        <authorList>
            <person name="Grover C.E."/>
            <person name="Arick M.A. 2nd"/>
            <person name="Thrash A."/>
            <person name="Conover J.L."/>
            <person name="Sanders W.S."/>
            <person name="Peterson D.G."/>
            <person name="Frelichowski J.E."/>
            <person name="Scheffler J.A."/>
            <person name="Scheffler B.E."/>
            <person name="Wendel J.F."/>
        </authorList>
    </citation>
    <scope>NUCLEOTIDE SEQUENCE [LARGE SCALE GENOMIC DNA]</scope>
    <source>
        <strain evidence="2">185</strain>
        <tissue evidence="2">Leaf</tissue>
    </source>
</reference>
<feature type="compositionally biased region" description="Acidic residues" evidence="1">
    <location>
        <begin position="109"/>
        <end position="133"/>
    </location>
</feature>
<proteinExistence type="predicted"/>
<feature type="compositionally biased region" description="Polar residues" evidence="1">
    <location>
        <begin position="137"/>
        <end position="146"/>
    </location>
</feature>
<dbReference type="Proteomes" id="UP000593577">
    <property type="component" value="Unassembled WGS sequence"/>
</dbReference>
<feature type="region of interest" description="Disordered" evidence="1">
    <location>
        <begin position="76"/>
        <end position="146"/>
    </location>
</feature>
<evidence type="ECO:0000313" key="2">
    <source>
        <dbReference type="EMBL" id="MBA0693885.1"/>
    </source>
</evidence>